<accession>A0ACC4BHN4</accession>
<comment type="caution">
    <text evidence="1">The sequence shown here is derived from an EMBL/GenBank/DDBJ whole genome shotgun (WGS) entry which is preliminary data.</text>
</comment>
<keyword evidence="2" id="KW-1185">Reference proteome</keyword>
<gene>
    <name evidence="1" type="ORF">D5086_019473</name>
</gene>
<evidence type="ECO:0000313" key="2">
    <source>
        <dbReference type="Proteomes" id="UP000309997"/>
    </source>
</evidence>
<evidence type="ECO:0000313" key="1">
    <source>
        <dbReference type="EMBL" id="KAL3577969.1"/>
    </source>
</evidence>
<dbReference type="EMBL" id="RCHU02000010">
    <property type="protein sequence ID" value="KAL3577969.1"/>
    <property type="molecule type" value="Genomic_DNA"/>
</dbReference>
<name>A0ACC4BHN4_POPAL</name>
<proteinExistence type="predicted"/>
<sequence length="293" mass="31145">MAQTVGRNIAAPLLFLNLLMYAIALGFASWCTNSLNLQQVGVLAVALIFASLHCFLGGYGVISFVWLIKIKLPGFGGNGATGFFLTFAILACVVGMVSKFVGGAHVRAWRGDSLAAAGSASLIAWAITALAFGFACKEINVGGYRGWRLRAVEAFIIILTFTQLLYVLLLHAGMFSSRYGPGYRDTDYGVGAGTGEPIHKGGAVPVAGAGPQIAKPQQDISPGNRPERARNMFLGAPQLQDTLSCLRGQATVPVQLANIQIPTETNIVFIGQHRIANSNQYLNHKLTAVGYTD</sequence>
<organism evidence="1 2">
    <name type="scientific">Populus alba</name>
    <name type="common">White poplar</name>
    <dbReference type="NCBI Taxonomy" id="43335"/>
    <lineage>
        <taxon>Eukaryota</taxon>
        <taxon>Viridiplantae</taxon>
        <taxon>Streptophyta</taxon>
        <taxon>Embryophyta</taxon>
        <taxon>Tracheophyta</taxon>
        <taxon>Spermatophyta</taxon>
        <taxon>Magnoliopsida</taxon>
        <taxon>eudicotyledons</taxon>
        <taxon>Gunneridae</taxon>
        <taxon>Pentapetalae</taxon>
        <taxon>rosids</taxon>
        <taxon>fabids</taxon>
        <taxon>Malpighiales</taxon>
        <taxon>Salicaceae</taxon>
        <taxon>Saliceae</taxon>
        <taxon>Populus</taxon>
    </lineage>
</organism>
<reference evidence="1 2" key="1">
    <citation type="journal article" date="2024" name="Plant Biotechnol. J.">
        <title>Genome and CRISPR/Cas9 system of a widespread forest tree (Populus alba) in the world.</title>
        <authorList>
            <person name="Liu Y.J."/>
            <person name="Jiang P.F."/>
            <person name="Han X.M."/>
            <person name="Li X.Y."/>
            <person name="Wang H.M."/>
            <person name="Wang Y.J."/>
            <person name="Wang X.X."/>
            <person name="Zeng Q.Y."/>
        </authorList>
    </citation>
    <scope>NUCLEOTIDE SEQUENCE [LARGE SCALE GENOMIC DNA]</scope>
    <source>
        <strain evidence="2">cv. PAL-ZL1</strain>
    </source>
</reference>
<dbReference type="Proteomes" id="UP000309997">
    <property type="component" value="Unassembled WGS sequence"/>
</dbReference>
<protein>
    <submittedName>
        <fullName evidence="1">Uncharacterized protein</fullName>
    </submittedName>
</protein>